<reference evidence="5 6" key="1">
    <citation type="submission" date="2019-05" db="EMBL/GenBank/DDBJ databases">
        <title>Sulfitobacter sabulilitoris sp. nov., isolated from a marine sand.</title>
        <authorList>
            <person name="Yoon J.-H."/>
        </authorList>
    </citation>
    <scope>NUCLEOTIDE SEQUENCE [LARGE SCALE GENOMIC DNA]</scope>
    <source>
        <strain evidence="5 6">HSMS-29</strain>
    </source>
</reference>
<dbReference type="PANTHER" id="PTHR30469:SF29">
    <property type="entry name" value="BLR2860 PROTEIN"/>
    <property type="match status" value="1"/>
</dbReference>
<dbReference type="Proteomes" id="UP000309550">
    <property type="component" value="Unassembled WGS sequence"/>
</dbReference>
<feature type="domain" description="CusB-like beta-barrel" evidence="3">
    <location>
        <begin position="225"/>
        <end position="297"/>
    </location>
</feature>
<dbReference type="PANTHER" id="PTHR30469">
    <property type="entry name" value="MULTIDRUG RESISTANCE PROTEIN MDTA"/>
    <property type="match status" value="1"/>
</dbReference>
<dbReference type="RefSeq" id="WP_138660219.1">
    <property type="nucleotide sequence ID" value="NZ_VANS01000001.1"/>
</dbReference>
<dbReference type="SUPFAM" id="SSF111369">
    <property type="entry name" value="HlyD-like secretion proteins"/>
    <property type="match status" value="1"/>
</dbReference>
<evidence type="ECO:0000256" key="1">
    <source>
        <dbReference type="ARBA" id="ARBA00009477"/>
    </source>
</evidence>
<dbReference type="InterPro" id="IPR006143">
    <property type="entry name" value="RND_pump_MFP"/>
</dbReference>
<comment type="similarity">
    <text evidence="1">Belongs to the membrane fusion protein (MFP) (TC 8.A.1) family.</text>
</comment>
<proteinExistence type="inferred from homology"/>
<feature type="domain" description="Multidrug resistance protein MdtA-like C-terminal permuted SH3" evidence="4">
    <location>
        <begin position="314"/>
        <end position="361"/>
    </location>
</feature>
<dbReference type="EMBL" id="VANS01000001">
    <property type="protein sequence ID" value="TMM54045.1"/>
    <property type="molecule type" value="Genomic_DNA"/>
</dbReference>
<dbReference type="Gene3D" id="2.40.50.100">
    <property type="match status" value="1"/>
</dbReference>
<keyword evidence="2" id="KW-0175">Coiled coil</keyword>
<dbReference type="OrthoDB" id="9806939at2"/>
<dbReference type="AlphaFoldDB" id="A0A5S3PNG0"/>
<evidence type="ECO:0000259" key="4">
    <source>
        <dbReference type="Pfam" id="PF25967"/>
    </source>
</evidence>
<feature type="coiled-coil region" evidence="2">
    <location>
        <begin position="125"/>
        <end position="183"/>
    </location>
</feature>
<evidence type="ECO:0000313" key="6">
    <source>
        <dbReference type="Proteomes" id="UP000309550"/>
    </source>
</evidence>
<evidence type="ECO:0000259" key="3">
    <source>
        <dbReference type="Pfam" id="PF25954"/>
    </source>
</evidence>
<evidence type="ECO:0000256" key="2">
    <source>
        <dbReference type="SAM" id="Coils"/>
    </source>
</evidence>
<dbReference type="InterPro" id="IPR058792">
    <property type="entry name" value="Beta-barrel_RND_2"/>
</dbReference>
<gene>
    <name evidence="5" type="ORF">FDT80_00095</name>
</gene>
<dbReference type="GO" id="GO:0015562">
    <property type="term" value="F:efflux transmembrane transporter activity"/>
    <property type="evidence" value="ECO:0007669"/>
    <property type="project" value="TreeGrafter"/>
</dbReference>
<name>A0A5S3PNG0_9RHOB</name>
<dbReference type="InterPro" id="IPR058627">
    <property type="entry name" value="MdtA-like_C"/>
</dbReference>
<dbReference type="Gene3D" id="2.40.420.20">
    <property type="match status" value="1"/>
</dbReference>
<dbReference type="NCBIfam" id="TIGR01730">
    <property type="entry name" value="RND_mfp"/>
    <property type="match status" value="1"/>
</dbReference>
<comment type="caution">
    <text evidence="5">The sequence shown here is derived from an EMBL/GenBank/DDBJ whole genome shotgun (WGS) entry which is preliminary data.</text>
</comment>
<sequence>MSFLRQLILSLAVIAGALFAWITYVPSAVPILDRIGVLTLLGVDPASLQSAPQAGAAQRRGGGASQVLVSPVREEVMTDRVTAIGDGRAHRSVIVRADAVGTITELSATAGTYTEAGTVIARLDNEAETIALERARITLADAQDEAQRLSRLETTGAVTEVRLREAELALRTAELAVRQAEYDLSKRRIDAPISGWLGLIDVEPGDRVAASDVVARITDRSRIVIDFRVPERIINQLRTGGSVEVVPLGLRGTVLQGAISAIDTVVDRASRTLRVQAEVENAADRLRAGMAFSVALSFAGDAVLALEPLSLQWSSGGAFVWAVREGKAARVPVTILQRTADSVLVKADLDPGEPVVTEGVQSLRPGAEVSIADQTEAALRRQADAARGEVTQ</sequence>
<accession>A0A5S3PNG0</accession>
<dbReference type="Pfam" id="PF25967">
    <property type="entry name" value="RND-MFP_C"/>
    <property type="match status" value="1"/>
</dbReference>
<dbReference type="GO" id="GO:1990281">
    <property type="term" value="C:efflux pump complex"/>
    <property type="evidence" value="ECO:0007669"/>
    <property type="project" value="TreeGrafter"/>
</dbReference>
<protein>
    <submittedName>
        <fullName evidence="5">Efflux RND transporter periplasmic adaptor subunit</fullName>
    </submittedName>
</protein>
<dbReference type="Gene3D" id="2.40.30.170">
    <property type="match status" value="1"/>
</dbReference>
<dbReference type="Pfam" id="PF25954">
    <property type="entry name" value="Beta-barrel_RND_2"/>
    <property type="match status" value="1"/>
</dbReference>
<dbReference type="Gene3D" id="1.10.287.470">
    <property type="entry name" value="Helix hairpin bin"/>
    <property type="match status" value="1"/>
</dbReference>
<evidence type="ECO:0000313" key="5">
    <source>
        <dbReference type="EMBL" id="TMM54045.1"/>
    </source>
</evidence>
<keyword evidence="6" id="KW-1185">Reference proteome</keyword>
<organism evidence="5 6">
    <name type="scientific">Sulfitobacter sabulilitoris</name>
    <dbReference type="NCBI Taxonomy" id="2562655"/>
    <lineage>
        <taxon>Bacteria</taxon>
        <taxon>Pseudomonadati</taxon>
        <taxon>Pseudomonadota</taxon>
        <taxon>Alphaproteobacteria</taxon>
        <taxon>Rhodobacterales</taxon>
        <taxon>Roseobacteraceae</taxon>
        <taxon>Sulfitobacter</taxon>
    </lineage>
</organism>